<organism evidence="1">
    <name type="scientific">Phage sp. ctWVj20</name>
    <dbReference type="NCBI Taxonomy" id="2826748"/>
    <lineage>
        <taxon>Viruses</taxon>
    </lineage>
</organism>
<protein>
    <submittedName>
        <fullName evidence="1">Uncharacterized protein</fullName>
    </submittedName>
</protein>
<evidence type="ECO:0000313" key="1">
    <source>
        <dbReference type="EMBL" id="DAD97282.1"/>
    </source>
</evidence>
<reference evidence="1" key="1">
    <citation type="journal article" date="2021" name="Proc. Natl. Acad. Sci. U.S.A.">
        <title>A Catalog of Tens of Thousands of Viruses from Human Metagenomes Reveals Hidden Associations with Chronic Diseases.</title>
        <authorList>
            <person name="Tisza M.J."/>
            <person name="Buck C.B."/>
        </authorList>
    </citation>
    <scope>NUCLEOTIDE SEQUENCE</scope>
    <source>
        <strain evidence="1">CtWVj20</strain>
    </source>
</reference>
<name>A0A8S5NSJ3_9VIRU</name>
<proteinExistence type="predicted"/>
<sequence>MIRMYDIIGEPKKCGVDNFMSIIYYKTKFGIFRLKDGDTFKVLRNGEWVEDTDLWLEFVFNDWIDFETITEEEVVKYL</sequence>
<dbReference type="EMBL" id="BK015235">
    <property type="protein sequence ID" value="DAD97282.1"/>
    <property type="molecule type" value="Genomic_DNA"/>
</dbReference>
<accession>A0A8S5NSJ3</accession>